<dbReference type="EMBL" id="AP017928">
    <property type="protein sequence ID" value="BBA34814.1"/>
    <property type="molecule type" value="Genomic_DNA"/>
</dbReference>
<evidence type="ECO:0000256" key="1">
    <source>
        <dbReference type="SAM" id="MobiDB-lite"/>
    </source>
</evidence>
<evidence type="ECO:0000313" key="3">
    <source>
        <dbReference type="Proteomes" id="UP000266313"/>
    </source>
</evidence>
<dbReference type="AlphaFoldDB" id="A0A250KTH5"/>
<evidence type="ECO:0000313" key="2">
    <source>
        <dbReference type="EMBL" id="BBA34814.1"/>
    </source>
</evidence>
<keyword evidence="3" id="KW-1185">Reference proteome</keyword>
<reference evidence="2 3" key="1">
    <citation type="submission" date="2016-12" db="EMBL/GenBank/DDBJ databases">
        <title>Genome sequencing of Methylocaldum marinum.</title>
        <authorList>
            <person name="Takeuchi M."/>
            <person name="Kamagata Y."/>
            <person name="Hiraoka S."/>
            <person name="Oshima K."/>
            <person name="Hattori M."/>
            <person name="Iwasaki W."/>
        </authorList>
    </citation>
    <scope>NUCLEOTIDE SEQUENCE [LARGE SCALE GENOMIC DNA]</scope>
    <source>
        <strain evidence="2 3">S8</strain>
    </source>
</reference>
<sequence>MTPNEALHPTAIPLRSITAGDLDALLSAIAGCSVCSAYVAPHRPAWGAARKRPLARPGFHRDRKPSGPSEPGWARP</sequence>
<name>A0A250KTH5_9GAMM</name>
<gene>
    <name evidence="2" type="ORF">sS8_2869</name>
</gene>
<dbReference type="KEGG" id="mmai:sS8_2869"/>
<accession>A0A250KTH5</accession>
<protein>
    <submittedName>
        <fullName evidence="2">Putative acetolactate synthase</fullName>
    </submittedName>
</protein>
<proteinExistence type="predicted"/>
<feature type="region of interest" description="Disordered" evidence="1">
    <location>
        <begin position="49"/>
        <end position="76"/>
    </location>
</feature>
<organism evidence="2 3">
    <name type="scientific">Methylocaldum marinum</name>
    <dbReference type="NCBI Taxonomy" id="1432792"/>
    <lineage>
        <taxon>Bacteria</taxon>
        <taxon>Pseudomonadati</taxon>
        <taxon>Pseudomonadota</taxon>
        <taxon>Gammaproteobacteria</taxon>
        <taxon>Methylococcales</taxon>
        <taxon>Methylococcaceae</taxon>
        <taxon>Methylocaldum</taxon>
    </lineage>
</organism>
<dbReference type="Proteomes" id="UP000266313">
    <property type="component" value="Chromosome"/>
</dbReference>